<evidence type="ECO:0000313" key="9">
    <source>
        <dbReference type="EMBL" id="KAK4527418.1"/>
    </source>
</evidence>
<dbReference type="Gene3D" id="2.30.18.10">
    <property type="entry name" value="Transcription factor IIA (TFIIA), beta-barrel domain"/>
    <property type="match status" value="1"/>
</dbReference>
<evidence type="ECO:0000256" key="2">
    <source>
        <dbReference type="ARBA" id="ARBA00007675"/>
    </source>
</evidence>
<evidence type="ECO:0000313" key="10">
    <source>
        <dbReference type="Proteomes" id="UP001300502"/>
    </source>
</evidence>
<keyword evidence="4 6" id="KW-0804">Transcription</keyword>
<comment type="function">
    <text evidence="6">TFIIA is a component of the transcription machinery of RNA polymerase II and plays an important role in transcriptional activation.</text>
</comment>
<keyword evidence="5 6" id="KW-0539">Nucleus</keyword>
<dbReference type="InterPro" id="IPR009083">
    <property type="entry name" value="TFIIA_a-hlx"/>
</dbReference>
<protein>
    <recommendedName>
        <fullName evidence="6">Transcription initiation factor IIA subunit 2</fullName>
    </recommendedName>
</protein>
<evidence type="ECO:0000256" key="4">
    <source>
        <dbReference type="ARBA" id="ARBA00023163"/>
    </source>
</evidence>
<keyword evidence="10" id="KW-1185">Reference proteome</keyword>
<comment type="caution">
    <text evidence="9">The sequence shown here is derived from an EMBL/GenBank/DDBJ whole genome shotgun (WGS) entry which is preliminary data.</text>
</comment>
<dbReference type="Proteomes" id="UP001300502">
    <property type="component" value="Unassembled WGS sequence"/>
</dbReference>
<reference evidence="9 10" key="1">
    <citation type="submission" date="2022-07" db="EMBL/GenBank/DDBJ databases">
        <title>Genome-wide signatures of adaptation to extreme environments.</title>
        <authorList>
            <person name="Cho C.H."/>
            <person name="Yoon H.S."/>
        </authorList>
    </citation>
    <scope>NUCLEOTIDE SEQUENCE [LARGE SCALE GENOMIC DNA]</scope>
    <source>
        <strain evidence="9 10">108.79 E11</strain>
    </source>
</reference>
<keyword evidence="3 6" id="KW-0805">Transcription regulation</keyword>
<evidence type="ECO:0000259" key="7">
    <source>
        <dbReference type="Pfam" id="PF02268"/>
    </source>
</evidence>
<evidence type="ECO:0000256" key="5">
    <source>
        <dbReference type="ARBA" id="ARBA00023242"/>
    </source>
</evidence>
<dbReference type="Pfam" id="PF02268">
    <property type="entry name" value="TFIIA_gamma_N"/>
    <property type="match status" value="1"/>
</dbReference>
<dbReference type="Gene3D" id="1.10.287.190">
    <property type="entry name" value="Transcription factor IIA gamma subunit, alpha-helical domain"/>
    <property type="match status" value="1"/>
</dbReference>
<dbReference type="SUPFAM" id="SSF47396">
    <property type="entry name" value="Transcription factor IIA (TFIIA), alpha-helical domain"/>
    <property type="match status" value="1"/>
</dbReference>
<dbReference type="InterPro" id="IPR003194">
    <property type="entry name" value="TFIIA_gsu"/>
</dbReference>
<proteinExistence type="inferred from homology"/>
<dbReference type="AlphaFoldDB" id="A0AAV9IJ42"/>
<gene>
    <name evidence="9" type="ORF">GAYE_SCF39G5340</name>
</gene>
<dbReference type="GO" id="GO:0005672">
    <property type="term" value="C:transcription factor TFIIA complex"/>
    <property type="evidence" value="ECO:0007669"/>
    <property type="project" value="InterPro"/>
</dbReference>
<dbReference type="PIRSF" id="PIRSF009415">
    <property type="entry name" value="Hum_TFIIA_gamma"/>
    <property type="match status" value="1"/>
</dbReference>
<comment type="subcellular location">
    <subcellularLocation>
        <location evidence="1 6">Nucleus</location>
    </subcellularLocation>
</comment>
<dbReference type="CDD" id="cd10014">
    <property type="entry name" value="TFIIA_gamma_C"/>
    <property type="match status" value="1"/>
</dbReference>
<dbReference type="InterPro" id="IPR015872">
    <property type="entry name" value="TFIIA_gsu_N"/>
</dbReference>
<name>A0AAV9IJ42_9RHOD</name>
<dbReference type="SUPFAM" id="SSF50784">
    <property type="entry name" value="Transcription factor IIA (TFIIA), beta-barrel domain"/>
    <property type="match status" value="1"/>
</dbReference>
<evidence type="ECO:0000256" key="1">
    <source>
        <dbReference type="ARBA" id="ARBA00004123"/>
    </source>
</evidence>
<dbReference type="InterPro" id="IPR015871">
    <property type="entry name" value="TFIIA_gsu_C"/>
</dbReference>
<feature type="domain" description="Transcription initiation factor IIA gamma subunit C-terminal" evidence="8">
    <location>
        <begin position="61"/>
        <end position="103"/>
    </location>
</feature>
<organism evidence="9 10">
    <name type="scientific">Galdieria yellowstonensis</name>
    <dbReference type="NCBI Taxonomy" id="3028027"/>
    <lineage>
        <taxon>Eukaryota</taxon>
        <taxon>Rhodophyta</taxon>
        <taxon>Bangiophyceae</taxon>
        <taxon>Galdieriales</taxon>
        <taxon>Galdieriaceae</taxon>
        <taxon>Galdieria</taxon>
    </lineage>
</organism>
<dbReference type="GO" id="GO:0006367">
    <property type="term" value="P:transcription initiation at RNA polymerase II promoter"/>
    <property type="evidence" value="ECO:0007669"/>
    <property type="project" value="InterPro"/>
</dbReference>
<evidence type="ECO:0000259" key="8">
    <source>
        <dbReference type="Pfam" id="PF02751"/>
    </source>
</evidence>
<comment type="similarity">
    <text evidence="2 6">Belongs to the TFIIA subunit 2 family.</text>
</comment>
<feature type="domain" description="Transcription initiation factor IIA gamma subunit N-terminal" evidence="7">
    <location>
        <begin position="4"/>
        <end position="49"/>
    </location>
</feature>
<dbReference type="PANTHER" id="PTHR10966">
    <property type="entry name" value="TRANSCRIPTION INITIATION FACTOR IIA SUBUNIT 2"/>
    <property type="match status" value="1"/>
</dbReference>
<dbReference type="InterPro" id="IPR009088">
    <property type="entry name" value="TFIIA_b-brl"/>
</dbReference>
<evidence type="ECO:0000256" key="6">
    <source>
        <dbReference type="PIRNR" id="PIRNR009415"/>
    </source>
</evidence>
<evidence type="ECO:0000256" key="3">
    <source>
        <dbReference type="ARBA" id="ARBA00023015"/>
    </source>
</evidence>
<dbReference type="EMBL" id="JANCYU010000051">
    <property type="protein sequence ID" value="KAK4527418.1"/>
    <property type="molecule type" value="Genomic_DNA"/>
</dbReference>
<dbReference type="Pfam" id="PF02751">
    <property type="entry name" value="TFIIA_gamma_C"/>
    <property type="match status" value="1"/>
</dbReference>
<accession>A0AAV9IJ42</accession>
<sequence length="113" mass="12946">MAHYQHYRASTAGIALGEALSELKEQNLFTEAEEDVIWRKFDRAMTEALASNVVDTHLTLKGSLHHYRFCDNVWQFFVKDAQVKFDKRSDFTPAGYLKVVACDYVKPTNPKSS</sequence>